<dbReference type="Gene3D" id="2.30.24.10">
    <property type="entry name" value="CAT RNA-binding domain"/>
    <property type="match status" value="1"/>
</dbReference>
<dbReference type="GO" id="GO:0006355">
    <property type="term" value="P:regulation of DNA-templated transcription"/>
    <property type="evidence" value="ECO:0007669"/>
    <property type="project" value="InterPro"/>
</dbReference>
<dbReference type="NCBIfam" id="NF047357">
    <property type="entry name" value="antiterm_GlcT"/>
    <property type="match status" value="1"/>
</dbReference>
<dbReference type="InterPro" id="IPR011608">
    <property type="entry name" value="PRD"/>
</dbReference>
<dbReference type="AlphaFoldDB" id="A0A2W0HUH2"/>
<feature type="domain" description="PRD" evidence="2">
    <location>
        <begin position="175"/>
        <end position="280"/>
    </location>
</feature>
<keyword evidence="1" id="KW-0677">Repeat</keyword>
<dbReference type="Proteomes" id="UP000248066">
    <property type="component" value="Unassembled WGS sequence"/>
</dbReference>
<comment type="caution">
    <text evidence="3">The sequence shown here is derived from an EMBL/GenBank/DDBJ whole genome shotgun (WGS) entry which is preliminary data.</text>
</comment>
<name>A0A2W0HUH2_9BACI</name>
<dbReference type="PROSITE" id="PS51372">
    <property type="entry name" value="PRD_2"/>
    <property type="match status" value="2"/>
</dbReference>
<accession>A0A2W0HUH2</accession>
<evidence type="ECO:0000313" key="3">
    <source>
        <dbReference type="EMBL" id="PYZ97298.1"/>
    </source>
</evidence>
<dbReference type="Pfam" id="PF00874">
    <property type="entry name" value="PRD"/>
    <property type="match status" value="2"/>
</dbReference>
<feature type="domain" description="PRD" evidence="2">
    <location>
        <begin position="69"/>
        <end position="174"/>
    </location>
</feature>
<dbReference type="InterPro" id="IPR050661">
    <property type="entry name" value="BglG_antiterminators"/>
</dbReference>
<dbReference type="Gene3D" id="1.20.58.1950">
    <property type="match status" value="1"/>
</dbReference>
<dbReference type="Pfam" id="PF03123">
    <property type="entry name" value="CAT_RBD"/>
    <property type="match status" value="1"/>
</dbReference>
<dbReference type="SUPFAM" id="SSF50151">
    <property type="entry name" value="SacY-like RNA-binding domain"/>
    <property type="match status" value="1"/>
</dbReference>
<dbReference type="Gene3D" id="1.20.890.100">
    <property type="match status" value="1"/>
</dbReference>
<dbReference type="RefSeq" id="WP_110516238.1">
    <property type="nucleotide sequence ID" value="NZ_PDOF01000001.1"/>
</dbReference>
<protein>
    <submittedName>
        <fullName evidence="3">PtsGHI operon antiterminator</fullName>
    </submittedName>
</protein>
<dbReference type="SMART" id="SM01061">
    <property type="entry name" value="CAT_RBD"/>
    <property type="match status" value="1"/>
</dbReference>
<gene>
    <name evidence="3" type="ORF">CR205_01440</name>
</gene>
<dbReference type="SUPFAM" id="SSF63520">
    <property type="entry name" value="PTS-regulatory domain, PRD"/>
    <property type="match status" value="2"/>
</dbReference>
<dbReference type="InterPro" id="IPR036650">
    <property type="entry name" value="CAT_RNA-bd_dom_sf"/>
</dbReference>
<keyword evidence="4" id="KW-1185">Reference proteome</keyword>
<reference evidence="3 4" key="1">
    <citation type="submission" date="2017-10" db="EMBL/GenBank/DDBJ databases">
        <title>Bacillus sp. nov., a halophilic bacterium isolated from a Yangshapao Lake.</title>
        <authorList>
            <person name="Wang H."/>
        </authorList>
    </citation>
    <scope>NUCLEOTIDE SEQUENCE [LARGE SCALE GENOMIC DNA]</scope>
    <source>
        <strain evidence="3 4">YSP-3</strain>
    </source>
</reference>
<sequence>MPHNYIVEKVLNNNVVVAKGTGHEEFIMIGKGIGFGKKKGSHLDDENFEKVFKLYDQEEQELYKQLLKDLDPAVLEVVYEAILHIQKRLNMPLNEHIHIGLTDHIAFAVKRIRQGLEIKNPFLKDTELLYPREYQIAEEVVAFLNSRLKAGLPPAETGFVALHIHSAVSDKPLSAVNEHAGLLLRLIIVIENQLNIKIDKQSIDYARLLSHLRRVIDRAEKVESGGEEQEKLAWLLKQEYPVCYNLSWKLIRIIQQDLRKTVPESETVYITVHLQRLITS</sequence>
<evidence type="ECO:0000259" key="2">
    <source>
        <dbReference type="PROSITE" id="PS51372"/>
    </source>
</evidence>
<evidence type="ECO:0000313" key="4">
    <source>
        <dbReference type="Proteomes" id="UP000248066"/>
    </source>
</evidence>
<dbReference type="GO" id="GO:0003723">
    <property type="term" value="F:RNA binding"/>
    <property type="evidence" value="ECO:0007669"/>
    <property type="project" value="InterPro"/>
</dbReference>
<dbReference type="OrthoDB" id="9813552at2"/>
<evidence type="ECO:0000256" key="1">
    <source>
        <dbReference type="ARBA" id="ARBA00022737"/>
    </source>
</evidence>
<dbReference type="Gene3D" id="1.10.1790.10">
    <property type="entry name" value="PRD domain"/>
    <property type="match status" value="1"/>
</dbReference>
<dbReference type="EMBL" id="PDOF01000001">
    <property type="protein sequence ID" value="PYZ97298.1"/>
    <property type="molecule type" value="Genomic_DNA"/>
</dbReference>
<organism evidence="3 4">
    <name type="scientific">Alteribacter lacisalsi</name>
    <dbReference type="NCBI Taxonomy" id="2045244"/>
    <lineage>
        <taxon>Bacteria</taxon>
        <taxon>Bacillati</taxon>
        <taxon>Bacillota</taxon>
        <taxon>Bacilli</taxon>
        <taxon>Bacillales</taxon>
        <taxon>Bacillaceae</taxon>
        <taxon>Alteribacter</taxon>
    </lineage>
</organism>
<dbReference type="InterPro" id="IPR004341">
    <property type="entry name" value="CAT_RNA-bd_dom"/>
</dbReference>
<dbReference type="PANTHER" id="PTHR30185">
    <property type="entry name" value="CRYPTIC BETA-GLUCOSIDE BGL OPERON ANTITERMINATOR"/>
    <property type="match status" value="1"/>
</dbReference>
<proteinExistence type="predicted"/>
<dbReference type="PANTHER" id="PTHR30185:SF16">
    <property type="entry name" value="PROTEIN GLCT"/>
    <property type="match status" value="1"/>
</dbReference>
<dbReference type="InterPro" id="IPR036634">
    <property type="entry name" value="PRD_sf"/>
</dbReference>